<accession>A0ABW3F0W8</accession>
<reference evidence="2" key="1">
    <citation type="journal article" date="2019" name="Int. J. Syst. Evol. Microbiol.">
        <title>The Global Catalogue of Microorganisms (GCM) 10K type strain sequencing project: providing services to taxonomists for standard genome sequencing and annotation.</title>
        <authorList>
            <consortium name="The Broad Institute Genomics Platform"/>
            <consortium name="The Broad Institute Genome Sequencing Center for Infectious Disease"/>
            <person name="Wu L."/>
            <person name="Ma J."/>
        </authorList>
    </citation>
    <scope>NUCLEOTIDE SEQUENCE [LARGE SCALE GENOMIC DNA]</scope>
    <source>
        <strain evidence="2">JCM 31202</strain>
    </source>
</reference>
<proteinExistence type="predicted"/>
<keyword evidence="1" id="KW-0547">Nucleotide-binding</keyword>
<evidence type="ECO:0000313" key="1">
    <source>
        <dbReference type="EMBL" id="MFD0904651.1"/>
    </source>
</evidence>
<dbReference type="Gene3D" id="3.30.565.10">
    <property type="entry name" value="Histidine kinase-like ATPase, C-terminal domain"/>
    <property type="match status" value="1"/>
</dbReference>
<dbReference type="RefSeq" id="WP_378304732.1">
    <property type="nucleotide sequence ID" value="NZ_JBHTJA010000094.1"/>
</dbReference>
<dbReference type="Proteomes" id="UP001596972">
    <property type="component" value="Unassembled WGS sequence"/>
</dbReference>
<dbReference type="GO" id="GO:0005524">
    <property type="term" value="F:ATP binding"/>
    <property type="evidence" value="ECO:0007669"/>
    <property type="project" value="UniProtKB-KW"/>
</dbReference>
<dbReference type="SUPFAM" id="SSF55874">
    <property type="entry name" value="ATPase domain of HSP90 chaperone/DNA topoisomerase II/histidine kinase"/>
    <property type="match status" value="1"/>
</dbReference>
<sequence>MHELVLSASNDHVQRLAKERDPIRAVIELIWNGIDAEADRVDVEFERDHLRAITRVKVRDWGHGISVDEVSPTFGEIGNSWKARSKRSKNGKRKLWGSKGEGRLHAFALGDRVEWVSVGKDATNKRWRLTIKGDRTDRGRFTYDAVEVSRGEILGTVFAAYNDSQGQPIQRLDSERARANIAATFAPFLLNNPSVTLNYDGTPINPAEQIAEDKVFERVVETEEGDFTYSLRLIEWKSGRHHSIYYGESTDHAVFEHDAKDIEPRYNFSLYVAWPGIGDSSNEIALGELAPSPYAELVRDVKAAIREYFEWRRRQDRRSQIEIWKNSGAYPYKEPPKTEAEKVERATFDLVSGALSAHIAQGKASAGLTLHLLQNVIRHEPESLLKILHEVLALPASDRDALTELIESTSLSNIIRSTSKIADRGRFLVALDHIVYDAVGSQDVAEKDHLHQMLERELWVFGEEYNVMRSERGLTEALRTHLRLSGLPADRIGPVQTPEGRRGRLDLHLAVSKREHGRVRHLVVELKAPGVKIDRKELDQVEDYANTIIGDPRFRNGSATWDLILVGSRIGDTARNRVHAQAVRSGLFHDPPVRDETQPKVRAFVRSWRDLIDENKSRLEFFSDALAHDPSLSESLAYLKRVHAESLPMSLRDDPGTEESSTG</sequence>
<keyword evidence="2" id="KW-1185">Reference proteome</keyword>
<protein>
    <submittedName>
        <fullName evidence="1">ATP-binding protein</fullName>
    </submittedName>
</protein>
<comment type="caution">
    <text evidence="1">The sequence shown here is derived from an EMBL/GenBank/DDBJ whole genome shotgun (WGS) entry which is preliminary data.</text>
</comment>
<dbReference type="EMBL" id="JBHTJA010000094">
    <property type="protein sequence ID" value="MFD0904651.1"/>
    <property type="molecule type" value="Genomic_DNA"/>
</dbReference>
<evidence type="ECO:0000313" key="2">
    <source>
        <dbReference type="Proteomes" id="UP001596972"/>
    </source>
</evidence>
<organism evidence="1 2">
    <name type="scientific">Actinomadura sediminis</name>
    <dbReference type="NCBI Taxonomy" id="1038904"/>
    <lineage>
        <taxon>Bacteria</taxon>
        <taxon>Bacillati</taxon>
        <taxon>Actinomycetota</taxon>
        <taxon>Actinomycetes</taxon>
        <taxon>Streptosporangiales</taxon>
        <taxon>Thermomonosporaceae</taxon>
        <taxon>Actinomadura</taxon>
    </lineage>
</organism>
<gene>
    <name evidence="1" type="ORF">ACFQ11_30000</name>
</gene>
<name>A0ABW3F0W8_9ACTN</name>
<dbReference type="InterPro" id="IPR036890">
    <property type="entry name" value="HATPase_C_sf"/>
</dbReference>
<keyword evidence="1" id="KW-0067">ATP-binding</keyword>
<dbReference type="Pfam" id="PF13589">
    <property type="entry name" value="HATPase_c_3"/>
    <property type="match status" value="1"/>
</dbReference>